<gene>
    <name evidence="2" type="ORF">QWM81_19185</name>
</gene>
<keyword evidence="1" id="KW-0732">Signal</keyword>
<evidence type="ECO:0000313" key="2">
    <source>
        <dbReference type="EMBL" id="MDN3296146.1"/>
    </source>
</evidence>
<evidence type="ECO:0008006" key="4">
    <source>
        <dbReference type="Google" id="ProtNLM"/>
    </source>
</evidence>
<dbReference type="EMBL" id="JAUEPL010000029">
    <property type="protein sequence ID" value="MDN3296146.1"/>
    <property type="molecule type" value="Genomic_DNA"/>
</dbReference>
<sequence length="173" mass="17292">MNLKSQARVGIVVTSLASAVMATPAAAATAPVAPVDVPLHGLRAVLPMEPPTLRTGVPLPMPGGPMGLTGHGEGTLQPLLLPQFPVTAGLPETLVSASLPDVVESQPLSRALVSAPASDARAITPGAVLGIPLTLPRAETRGLPGVELPRAGVLTPAVTAGLETTLGLARSEP</sequence>
<comment type="caution">
    <text evidence="2">The sequence shown here is derived from an EMBL/GenBank/DDBJ whole genome shotgun (WGS) entry which is preliminary data.</text>
</comment>
<protein>
    <recommendedName>
        <fullName evidence="4">Secreted protein</fullName>
    </recommendedName>
</protein>
<proteinExistence type="predicted"/>
<evidence type="ECO:0000313" key="3">
    <source>
        <dbReference type="Proteomes" id="UP001174050"/>
    </source>
</evidence>
<dbReference type="RefSeq" id="WP_290113346.1">
    <property type="nucleotide sequence ID" value="NZ_JAUEPL010000029.1"/>
</dbReference>
<feature type="chain" id="PRO_5046823527" description="Secreted protein" evidence="1">
    <location>
        <begin position="28"/>
        <end position="173"/>
    </location>
</feature>
<keyword evidence="3" id="KW-1185">Reference proteome</keyword>
<reference evidence="2" key="1">
    <citation type="submission" date="2023-06" db="EMBL/GenBank/DDBJ databases">
        <title>WGS-Sequencing of Streptomyces ficellus isolate 21 collected from sand in Gara Djebilet Iron Mine in Algeria.</title>
        <authorList>
            <person name="Zegers G.P."/>
            <person name="Gomez A."/>
            <person name="Gueddou A."/>
            <person name="Zahara A.F."/>
            <person name="Worth M."/>
            <person name="Sevigny J.L."/>
            <person name="Tisa L."/>
        </authorList>
    </citation>
    <scope>NUCLEOTIDE SEQUENCE</scope>
    <source>
        <strain evidence="2">AS11</strain>
    </source>
</reference>
<accession>A0ABT7Z9L6</accession>
<name>A0ABT7Z9L6_9ACTN</name>
<evidence type="ECO:0000256" key="1">
    <source>
        <dbReference type="SAM" id="SignalP"/>
    </source>
</evidence>
<dbReference type="Proteomes" id="UP001174050">
    <property type="component" value="Unassembled WGS sequence"/>
</dbReference>
<organism evidence="2 3">
    <name type="scientific">Streptomyces ficellus</name>
    <dbReference type="NCBI Taxonomy" id="1977088"/>
    <lineage>
        <taxon>Bacteria</taxon>
        <taxon>Bacillati</taxon>
        <taxon>Actinomycetota</taxon>
        <taxon>Actinomycetes</taxon>
        <taxon>Kitasatosporales</taxon>
        <taxon>Streptomycetaceae</taxon>
        <taxon>Streptomyces</taxon>
    </lineage>
</organism>
<feature type="signal peptide" evidence="1">
    <location>
        <begin position="1"/>
        <end position="27"/>
    </location>
</feature>